<comment type="caution">
    <text evidence="12">The sequence shown here is derived from an EMBL/GenBank/DDBJ whole genome shotgun (WGS) entry which is preliminary data.</text>
</comment>
<dbReference type="InterPro" id="IPR015883">
    <property type="entry name" value="Glyco_hydro_20_cat"/>
</dbReference>
<dbReference type="Pfam" id="PF02838">
    <property type="entry name" value="Glyco_hydro_20b"/>
    <property type="match status" value="1"/>
</dbReference>
<dbReference type="Pfam" id="PF13290">
    <property type="entry name" value="CHB_HEX_C_1"/>
    <property type="match status" value="1"/>
</dbReference>
<dbReference type="PRINTS" id="PR00738">
    <property type="entry name" value="GLHYDRLASE20"/>
</dbReference>
<evidence type="ECO:0000313" key="13">
    <source>
        <dbReference type="Proteomes" id="UP001200741"/>
    </source>
</evidence>
<evidence type="ECO:0000256" key="1">
    <source>
        <dbReference type="ARBA" id="ARBA00001231"/>
    </source>
</evidence>
<feature type="chain" id="PRO_5045763022" description="beta-N-acetylhexosaminidase" evidence="8">
    <location>
        <begin position="30"/>
        <end position="788"/>
    </location>
</feature>
<feature type="signal peptide" evidence="8">
    <location>
        <begin position="1"/>
        <end position="29"/>
    </location>
</feature>
<feature type="domain" description="Beta-hexosaminidase bacterial type N-terminal" evidence="10">
    <location>
        <begin position="43"/>
        <end position="165"/>
    </location>
</feature>
<dbReference type="CDD" id="cd06563">
    <property type="entry name" value="GH20_chitobiase-like"/>
    <property type="match status" value="1"/>
</dbReference>
<feature type="domain" description="Glycoside hydrolase family 20 catalytic" evidence="9">
    <location>
        <begin position="169"/>
        <end position="511"/>
    </location>
</feature>
<dbReference type="Proteomes" id="UP001200741">
    <property type="component" value="Unassembled WGS sequence"/>
</dbReference>
<keyword evidence="13" id="KW-1185">Reference proteome</keyword>
<dbReference type="PANTHER" id="PTHR22600">
    <property type="entry name" value="BETA-HEXOSAMINIDASE"/>
    <property type="match status" value="1"/>
</dbReference>
<dbReference type="InterPro" id="IPR015882">
    <property type="entry name" value="HEX_bac_N"/>
</dbReference>
<feature type="domain" description="GH29D-like beta-sandwich" evidence="11">
    <location>
        <begin position="561"/>
        <end position="618"/>
    </location>
</feature>
<dbReference type="Gene3D" id="3.30.379.10">
    <property type="entry name" value="Chitobiase/beta-hexosaminidase domain 2-like"/>
    <property type="match status" value="1"/>
</dbReference>
<comment type="catalytic activity">
    <reaction evidence="1">
        <text>Hydrolysis of terminal non-reducing N-acetyl-D-hexosamine residues in N-acetyl-beta-D-hexosaminides.</text>
        <dbReference type="EC" id="3.2.1.52"/>
    </reaction>
</comment>
<dbReference type="Gene3D" id="3.20.20.80">
    <property type="entry name" value="Glycosidases"/>
    <property type="match status" value="1"/>
</dbReference>
<dbReference type="PANTHER" id="PTHR22600:SF57">
    <property type="entry name" value="BETA-N-ACETYLHEXOSAMINIDASE"/>
    <property type="match status" value="1"/>
</dbReference>
<dbReference type="SUPFAM" id="SSF51445">
    <property type="entry name" value="(Trans)glycosidases"/>
    <property type="match status" value="1"/>
</dbReference>
<dbReference type="InterPro" id="IPR025705">
    <property type="entry name" value="Beta_hexosaminidase_sua/sub"/>
</dbReference>
<proteinExistence type="inferred from homology"/>
<dbReference type="Pfam" id="PF00728">
    <property type="entry name" value="Glyco_hydro_20"/>
    <property type="match status" value="1"/>
</dbReference>
<evidence type="ECO:0000256" key="5">
    <source>
        <dbReference type="ARBA" id="ARBA00023295"/>
    </source>
</evidence>
<keyword evidence="8" id="KW-0732">Signal</keyword>
<evidence type="ECO:0000256" key="3">
    <source>
        <dbReference type="ARBA" id="ARBA00012663"/>
    </source>
</evidence>
<evidence type="ECO:0000259" key="11">
    <source>
        <dbReference type="Pfam" id="PF13290"/>
    </source>
</evidence>
<dbReference type="InterPro" id="IPR059177">
    <property type="entry name" value="GH29D-like_dom"/>
</dbReference>
<evidence type="ECO:0000256" key="8">
    <source>
        <dbReference type="SAM" id="SignalP"/>
    </source>
</evidence>
<evidence type="ECO:0000313" key="12">
    <source>
        <dbReference type="EMBL" id="MCE4553916.1"/>
    </source>
</evidence>
<dbReference type="Gene3D" id="2.60.120.260">
    <property type="entry name" value="Galactose-binding domain-like"/>
    <property type="match status" value="1"/>
</dbReference>
<accession>A0ABS8XMA8</accession>
<reference evidence="12 13" key="1">
    <citation type="submission" date="2021-12" db="EMBL/GenBank/DDBJ databases">
        <title>Genome seq of P8.</title>
        <authorList>
            <person name="Seo T."/>
        </authorList>
    </citation>
    <scope>NUCLEOTIDE SEQUENCE [LARGE SCALE GENOMIC DNA]</scope>
    <source>
        <strain evidence="12 13">P8</strain>
    </source>
</reference>
<dbReference type="RefSeq" id="WP_233370652.1">
    <property type="nucleotide sequence ID" value="NZ_JAJTWU010000002.1"/>
</dbReference>
<gene>
    <name evidence="12" type="ORF">LXT13_05560</name>
</gene>
<evidence type="ECO:0000259" key="9">
    <source>
        <dbReference type="Pfam" id="PF00728"/>
    </source>
</evidence>
<evidence type="ECO:0000256" key="2">
    <source>
        <dbReference type="ARBA" id="ARBA00006285"/>
    </source>
</evidence>
<dbReference type="SUPFAM" id="SSF55545">
    <property type="entry name" value="beta-N-acetylhexosaminidase-like domain"/>
    <property type="match status" value="1"/>
</dbReference>
<dbReference type="InterPro" id="IPR017853">
    <property type="entry name" value="GH"/>
</dbReference>
<evidence type="ECO:0000259" key="10">
    <source>
        <dbReference type="Pfam" id="PF02838"/>
    </source>
</evidence>
<keyword evidence="5" id="KW-0326">Glycosidase</keyword>
<organism evidence="12 13">
    <name type="scientific">Pelomonas cellulosilytica</name>
    <dbReference type="NCBI Taxonomy" id="2906762"/>
    <lineage>
        <taxon>Bacteria</taxon>
        <taxon>Pseudomonadati</taxon>
        <taxon>Pseudomonadota</taxon>
        <taxon>Betaproteobacteria</taxon>
        <taxon>Burkholderiales</taxon>
        <taxon>Sphaerotilaceae</taxon>
        <taxon>Roseateles</taxon>
    </lineage>
</organism>
<sequence length="788" mass="84422">MHKPLSSTASRLRAVLAAAALVFGTAALAGAPPSALVPPLPFVPMPAEVVRSDAGLRLAPGAVIAVPAGDRAARRVADTLATMALRDRGLRLLVRSGTRGDIVLRRDAASRTTDGAYQLDVAPGGVTLQAGSDAGLFYAGVSLWQLLTADGGQGAVTLPGLHIADRPRFGWRGLMLDVVRHFAPVDEVKALIDQMALHKLNVLHLHLSDDQGWRLEIKRYPELTRIGAWRTPPGGEPARYGGFYTQAQLRELVAYAAARHITLVPELDMPGHAQAVVAAYPKVGVDIGDGPGRNPRPAVSVDWGVNPYLYNADEATLRFVENVMDEVMAVFPSTFVHVGGDEAIKDQWKASPTVQARMRALGVTSEEALQSWFIGRIGRYLEKHGRRLIGWDEILEGGLPAGASVMSWRGTEGAVAAANQGHDVVLAPAGSLYLDNLQSARGDEPEGRLAQLPIEKVYTFDPMPAGLDAERARHVLGLEAALWTEYMPSRRQREHAIFPRIAALAEVAWSPASARDWSGFLPRLALQRARYLRQGVNAADSAFAVQFDVDGGEAAMLAAGQAPVRLSNQVGHGEIRYTLDGSEPTPMAPSLVARPGEPVVVALPARLRATAFDAAGQALAAVRERRFDVPALLARSSNELRACPNGEMGLRVPLRPDATDWAPVFNVNLMDACWIYPQARLDGVRAVSVDAGRLARNYGLAHDAVKVIQHPASTPEGELEVRQDDCAGPLLARLPLPPGTALETLTLTAALPPVAGTHDLCLRFTAPISGPLYAIDTARLLLTVPSTR</sequence>
<dbReference type="EC" id="3.2.1.52" evidence="3"/>
<name>A0ABS8XMA8_9BURK</name>
<protein>
    <recommendedName>
        <fullName evidence="3">beta-N-acetylhexosaminidase</fullName>
        <ecNumber evidence="3">3.2.1.52</ecNumber>
    </recommendedName>
    <alternativeName>
        <fullName evidence="6">Beta-N-acetylhexosaminidase</fullName>
    </alternativeName>
    <alternativeName>
        <fullName evidence="7">N-acetyl-beta-glucosaminidase</fullName>
    </alternativeName>
</protein>
<keyword evidence="4" id="KW-0378">Hydrolase</keyword>
<evidence type="ECO:0000256" key="6">
    <source>
        <dbReference type="ARBA" id="ARBA00030512"/>
    </source>
</evidence>
<dbReference type="EMBL" id="JAJTWU010000002">
    <property type="protein sequence ID" value="MCE4553916.1"/>
    <property type="molecule type" value="Genomic_DNA"/>
</dbReference>
<comment type="similarity">
    <text evidence="2">Belongs to the glycosyl hydrolase 20 family.</text>
</comment>
<evidence type="ECO:0000256" key="7">
    <source>
        <dbReference type="ARBA" id="ARBA00033000"/>
    </source>
</evidence>
<dbReference type="InterPro" id="IPR029018">
    <property type="entry name" value="Hex-like_dom2"/>
</dbReference>
<evidence type="ECO:0000256" key="4">
    <source>
        <dbReference type="ARBA" id="ARBA00022801"/>
    </source>
</evidence>